<dbReference type="PANTHER" id="PTHR42711">
    <property type="entry name" value="ABC TRANSPORTER ATP-BINDING PROTEIN"/>
    <property type="match status" value="1"/>
</dbReference>
<organism evidence="7">
    <name type="scientific">Sinomonas puerhi</name>
    <dbReference type="NCBI Taxonomy" id="3238584"/>
    <lineage>
        <taxon>Bacteria</taxon>
        <taxon>Bacillati</taxon>
        <taxon>Actinomycetota</taxon>
        <taxon>Actinomycetes</taxon>
        <taxon>Micrococcales</taxon>
        <taxon>Micrococcaceae</taxon>
        <taxon>Sinomonas</taxon>
    </lineage>
</organism>
<evidence type="ECO:0000256" key="5">
    <source>
        <dbReference type="ARBA" id="ARBA00023251"/>
    </source>
</evidence>
<dbReference type="GO" id="GO:0046677">
    <property type="term" value="P:response to antibiotic"/>
    <property type="evidence" value="ECO:0007669"/>
    <property type="project" value="UniProtKB-KW"/>
</dbReference>
<evidence type="ECO:0000313" key="7">
    <source>
        <dbReference type="EMBL" id="XDP46748.1"/>
    </source>
</evidence>
<keyword evidence="4 7" id="KW-0067">ATP-binding</keyword>
<dbReference type="PROSITE" id="PS50893">
    <property type="entry name" value="ABC_TRANSPORTER_2"/>
    <property type="match status" value="1"/>
</dbReference>
<evidence type="ECO:0000256" key="4">
    <source>
        <dbReference type="ARBA" id="ARBA00022840"/>
    </source>
</evidence>
<reference evidence="7" key="1">
    <citation type="submission" date="2024-07" db="EMBL/GenBank/DDBJ databases">
        <authorList>
            <person name="fu j."/>
        </authorList>
    </citation>
    <scope>NUCLEOTIDE SEQUENCE</scope>
    <source>
        <strain evidence="7">P10A9</strain>
    </source>
</reference>
<dbReference type="GO" id="GO:0005886">
    <property type="term" value="C:plasma membrane"/>
    <property type="evidence" value="ECO:0007669"/>
    <property type="project" value="UniProtKB-SubCell"/>
</dbReference>
<dbReference type="SUPFAM" id="SSF52540">
    <property type="entry name" value="P-loop containing nucleoside triphosphate hydrolases"/>
    <property type="match status" value="1"/>
</dbReference>
<dbReference type="KEGG" id="spue:AB5L97_07010"/>
<dbReference type="InterPro" id="IPR017871">
    <property type="entry name" value="ABC_transporter-like_CS"/>
</dbReference>
<keyword evidence="3" id="KW-0547">Nucleotide-binding</keyword>
<evidence type="ECO:0000256" key="2">
    <source>
        <dbReference type="ARBA" id="ARBA00022448"/>
    </source>
</evidence>
<dbReference type="InterPro" id="IPR003593">
    <property type="entry name" value="AAA+_ATPase"/>
</dbReference>
<dbReference type="EMBL" id="CP163302">
    <property type="protein sequence ID" value="XDP46748.1"/>
    <property type="molecule type" value="Genomic_DNA"/>
</dbReference>
<evidence type="ECO:0000256" key="3">
    <source>
        <dbReference type="ARBA" id="ARBA00022741"/>
    </source>
</evidence>
<dbReference type="Gene3D" id="3.40.50.300">
    <property type="entry name" value="P-loop containing nucleotide triphosphate hydrolases"/>
    <property type="match status" value="1"/>
</dbReference>
<name>A0AB39L6E4_9MICC</name>
<evidence type="ECO:0000256" key="1">
    <source>
        <dbReference type="ARBA" id="ARBA00004202"/>
    </source>
</evidence>
<keyword evidence="2" id="KW-0813">Transport</keyword>
<comment type="subcellular location">
    <subcellularLocation>
        <location evidence="1">Cell membrane</location>
        <topology evidence="1">Peripheral membrane protein</topology>
    </subcellularLocation>
</comment>
<evidence type="ECO:0000259" key="6">
    <source>
        <dbReference type="PROSITE" id="PS50893"/>
    </source>
</evidence>
<dbReference type="GO" id="GO:0016887">
    <property type="term" value="F:ATP hydrolysis activity"/>
    <property type="evidence" value="ECO:0007669"/>
    <property type="project" value="InterPro"/>
</dbReference>
<dbReference type="InterPro" id="IPR003439">
    <property type="entry name" value="ABC_transporter-like_ATP-bd"/>
</dbReference>
<dbReference type="SMART" id="SM00382">
    <property type="entry name" value="AAA"/>
    <property type="match status" value="1"/>
</dbReference>
<dbReference type="InterPro" id="IPR050763">
    <property type="entry name" value="ABC_transporter_ATP-binding"/>
</dbReference>
<dbReference type="PROSITE" id="PS00211">
    <property type="entry name" value="ABC_TRANSPORTER_1"/>
    <property type="match status" value="1"/>
</dbReference>
<feature type="domain" description="ABC transporter" evidence="6">
    <location>
        <begin position="10"/>
        <end position="233"/>
    </location>
</feature>
<dbReference type="Pfam" id="PF00005">
    <property type="entry name" value="ABC_tran"/>
    <property type="match status" value="1"/>
</dbReference>
<gene>
    <name evidence="7" type="ORF">AB5L97_07010</name>
</gene>
<dbReference type="InterPro" id="IPR027417">
    <property type="entry name" value="P-loop_NTPase"/>
</dbReference>
<dbReference type="AlphaFoldDB" id="A0AB39L6E4"/>
<keyword evidence="5" id="KW-0046">Antibiotic resistance</keyword>
<dbReference type="GO" id="GO:0005524">
    <property type="term" value="F:ATP binding"/>
    <property type="evidence" value="ECO:0007669"/>
    <property type="project" value="UniProtKB-KW"/>
</dbReference>
<proteinExistence type="predicted"/>
<dbReference type="RefSeq" id="WP_369047004.1">
    <property type="nucleotide sequence ID" value="NZ_CP163302.1"/>
</dbReference>
<sequence>MSSQGTLWAVEATGLEKTFGAVHAVAGVSLAIRPGEVVAFLGPNGAGKTTTIDMLLGLAVPTTGSAELFGLEPRRAVDRGLVSAVLQTGGLLKDLSVRETVELTGSLFSHTRGVQECLDRAGIAGIAGRRVNKCSGGQQQRLRFAMALISDPSLIVFDEPTTGMDVTGRRDFWAAIREDAAGGCTVLFATHYLEEAERYADRVILMDTGRIVADGTPGELRAMAAGRMVRATWPGATDADLAAVPAHDGAQRQGDQVAFRALDSDAVARHLLTATSARDLAITSHGLEDAFMALTAGDAGTAREPGRAFSKEGSTR</sequence>
<dbReference type="PANTHER" id="PTHR42711:SF17">
    <property type="entry name" value="ABC TRANSPORTER ATP-BINDING PROTEIN"/>
    <property type="match status" value="1"/>
</dbReference>
<accession>A0AB39L6E4</accession>
<dbReference type="CDD" id="cd03230">
    <property type="entry name" value="ABC_DR_subfamily_A"/>
    <property type="match status" value="1"/>
</dbReference>
<protein>
    <submittedName>
        <fullName evidence="7">ABC transporter ATP-binding protein</fullName>
    </submittedName>
</protein>